<dbReference type="InterPro" id="IPR000719">
    <property type="entry name" value="Prot_kinase_dom"/>
</dbReference>
<dbReference type="Proteomes" id="UP000467841">
    <property type="component" value="Unassembled WGS sequence"/>
</dbReference>
<dbReference type="OrthoDB" id="10252171at2759"/>
<dbReference type="SMART" id="SM00220">
    <property type="entry name" value="S_TKc"/>
    <property type="match status" value="1"/>
</dbReference>
<dbReference type="PANTHER" id="PTHR48011">
    <property type="entry name" value="CCR4-NOT TRANSCRIPTIONAL COMPLEX SUBUNIT CAF120-RELATED"/>
    <property type="match status" value="1"/>
</dbReference>
<dbReference type="InterPro" id="IPR011009">
    <property type="entry name" value="Kinase-like_dom_sf"/>
</dbReference>
<dbReference type="PROSITE" id="PS50011">
    <property type="entry name" value="PROTEIN_KINASE_DOM"/>
    <property type="match status" value="1"/>
</dbReference>
<sequence>MTEPLYVDESSLKDVRVLGRGTYGSVSLKVHPDSCRFYARKTSPMQLKEHLEKELRIMLRFHNHPRIVQASSPNLHLGKTEPQDCYIYMEYASEGTLRKTISSFRGKSLPEYMIQRLVRMILQGLDALHSQGYVHCDLKPENVLLFPSTTLGEPWDVKLADFGLSKEPNTDPSHLCGTPQYMSPECNGPNRIIDPALDIYSLGCVVYEMFGAKPYLEIYEDYYEWNLFQPISPEAKDFLIRCHARHPVHRAEAERFNYPLRATAAELLNHPFVTQKLYVPLPTTSQQEDWRQETKTPTVTKAAV</sequence>
<evidence type="ECO:0000313" key="4">
    <source>
        <dbReference type="Proteomes" id="UP000467841"/>
    </source>
</evidence>
<organism evidence="3 4">
    <name type="scientific">Microthlaspi erraticum</name>
    <dbReference type="NCBI Taxonomy" id="1685480"/>
    <lineage>
        <taxon>Eukaryota</taxon>
        <taxon>Viridiplantae</taxon>
        <taxon>Streptophyta</taxon>
        <taxon>Embryophyta</taxon>
        <taxon>Tracheophyta</taxon>
        <taxon>Spermatophyta</taxon>
        <taxon>Magnoliopsida</taxon>
        <taxon>eudicotyledons</taxon>
        <taxon>Gunneridae</taxon>
        <taxon>Pentapetalae</taxon>
        <taxon>rosids</taxon>
        <taxon>malvids</taxon>
        <taxon>Brassicales</taxon>
        <taxon>Brassicaceae</taxon>
        <taxon>Coluteocarpeae</taxon>
        <taxon>Microthlaspi</taxon>
    </lineage>
</organism>
<dbReference type="InterPro" id="IPR008271">
    <property type="entry name" value="Ser/Thr_kinase_AS"/>
</dbReference>
<dbReference type="AlphaFoldDB" id="A0A6D2IXJ3"/>
<dbReference type="GO" id="GO:0007165">
    <property type="term" value="P:signal transduction"/>
    <property type="evidence" value="ECO:0007669"/>
    <property type="project" value="TreeGrafter"/>
</dbReference>
<feature type="domain" description="Protein kinase" evidence="2">
    <location>
        <begin position="12"/>
        <end position="273"/>
    </location>
</feature>
<dbReference type="Gene3D" id="1.10.510.10">
    <property type="entry name" value="Transferase(Phosphotransferase) domain 1"/>
    <property type="match status" value="1"/>
</dbReference>
<dbReference type="InterPro" id="IPR052751">
    <property type="entry name" value="Plant_MAPKKK"/>
</dbReference>
<dbReference type="Pfam" id="PF00069">
    <property type="entry name" value="Pkinase"/>
    <property type="match status" value="1"/>
</dbReference>
<comment type="caution">
    <text evidence="3">The sequence shown here is derived from an EMBL/GenBank/DDBJ whole genome shotgun (WGS) entry which is preliminary data.</text>
</comment>
<dbReference type="PANTHER" id="PTHR48011:SF52">
    <property type="entry name" value="PROTEIN KINASE FAMILY PROTEIN-RELATED"/>
    <property type="match status" value="1"/>
</dbReference>
<gene>
    <name evidence="3" type="ORF">MERR_LOCUS20580</name>
</gene>
<dbReference type="GO" id="GO:0004672">
    <property type="term" value="F:protein kinase activity"/>
    <property type="evidence" value="ECO:0007669"/>
    <property type="project" value="InterPro"/>
</dbReference>
<protein>
    <recommendedName>
        <fullName evidence="2">Protein kinase domain-containing protein</fullName>
    </recommendedName>
</protein>
<evidence type="ECO:0000313" key="3">
    <source>
        <dbReference type="EMBL" id="CAA7033345.1"/>
    </source>
</evidence>
<evidence type="ECO:0000259" key="2">
    <source>
        <dbReference type="PROSITE" id="PS50011"/>
    </source>
</evidence>
<reference evidence="3" key="1">
    <citation type="submission" date="2020-01" db="EMBL/GenBank/DDBJ databases">
        <authorList>
            <person name="Mishra B."/>
        </authorList>
    </citation>
    <scope>NUCLEOTIDE SEQUENCE [LARGE SCALE GENOMIC DNA]</scope>
</reference>
<dbReference type="EMBL" id="CACVBM020001129">
    <property type="protein sequence ID" value="CAA7033345.1"/>
    <property type="molecule type" value="Genomic_DNA"/>
</dbReference>
<proteinExistence type="predicted"/>
<name>A0A6D2IXJ3_9BRAS</name>
<accession>A0A6D2IXJ3</accession>
<dbReference type="PROSITE" id="PS00108">
    <property type="entry name" value="PROTEIN_KINASE_ST"/>
    <property type="match status" value="1"/>
</dbReference>
<evidence type="ECO:0000256" key="1">
    <source>
        <dbReference type="SAM" id="MobiDB-lite"/>
    </source>
</evidence>
<dbReference type="SUPFAM" id="SSF56112">
    <property type="entry name" value="Protein kinase-like (PK-like)"/>
    <property type="match status" value="1"/>
</dbReference>
<keyword evidence="4" id="KW-1185">Reference proteome</keyword>
<feature type="region of interest" description="Disordered" evidence="1">
    <location>
        <begin position="284"/>
        <end position="304"/>
    </location>
</feature>
<dbReference type="GO" id="GO:0005524">
    <property type="term" value="F:ATP binding"/>
    <property type="evidence" value="ECO:0007669"/>
    <property type="project" value="InterPro"/>
</dbReference>
<feature type="compositionally biased region" description="Polar residues" evidence="1">
    <location>
        <begin position="295"/>
        <end position="304"/>
    </location>
</feature>